<reference evidence="2" key="1">
    <citation type="journal article" date="2023" name="Front. Plant Sci.">
        <title>Chromosomal-level genome assembly of Melastoma candidum provides insights into trichome evolution.</title>
        <authorList>
            <person name="Zhong Y."/>
            <person name="Wu W."/>
            <person name="Sun C."/>
            <person name="Zou P."/>
            <person name="Liu Y."/>
            <person name="Dai S."/>
            <person name="Zhou R."/>
        </authorList>
    </citation>
    <scope>NUCLEOTIDE SEQUENCE [LARGE SCALE GENOMIC DNA]</scope>
</reference>
<accession>A0ACB9RXS0</accession>
<name>A0ACB9RXS0_9MYRT</name>
<protein>
    <submittedName>
        <fullName evidence="1">Uncharacterized protein</fullName>
    </submittedName>
</protein>
<sequence length="182" mass="20161">MGRRKSKGLRATPGETARSQSAASHEQEAVEGDRLSSLLESIQSKTKEARSSDGDKALPEKIWFKRQFAVGVNEVTRTLERMPPDPPPSEGGNTHQRLQAVLLASDCDPRWLIRHLPGLARSRKVPLIYVRDKKHGSSRLGQIANVRTAIAVGIKARGNALNRCLEEILHSRMDKLDADDLI</sequence>
<gene>
    <name evidence="1" type="ORF">MLD38_009065</name>
</gene>
<keyword evidence="2" id="KW-1185">Reference proteome</keyword>
<organism evidence="1 2">
    <name type="scientific">Melastoma candidum</name>
    <dbReference type="NCBI Taxonomy" id="119954"/>
    <lineage>
        <taxon>Eukaryota</taxon>
        <taxon>Viridiplantae</taxon>
        <taxon>Streptophyta</taxon>
        <taxon>Embryophyta</taxon>
        <taxon>Tracheophyta</taxon>
        <taxon>Spermatophyta</taxon>
        <taxon>Magnoliopsida</taxon>
        <taxon>eudicotyledons</taxon>
        <taxon>Gunneridae</taxon>
        <taxon>Pentapetalae</taxon>
        <taxon>rosids</taxon>
        <taxon>malvids</taxon>
        <taxon>Myrtales</taxon>
        <taxon>Melastomataceae</taxon>
        <taxon>Melastomatoideae</taxon>
        <taxon>Melastomateae</taxon>
        <taxon>Melastoma</taxon>
    </lineage>
</organism>
<evidence type="ECO:0000313" key="2">
    <source>
        <dbReference type="Proteomes" id="UP001057402"/>
    </source>
</evidence>
<comment type="caution">
    <text evidence="1">The sequence shown here is derived from an EMBL/GenBank/DDBJ whole genome shotgun (WGS) entry which is preliminary data.</text>
</comment>
<dbReference type="Proteomes" id="UP001057402">
    <property type="component" value="Chromosome 3"/>
</dbReference>
<dbReference type="EMBL" id="CM042882">
    <property type="protein sequence ID" value="KAI4383198.1"/>
    <property type="molecule type" value="Genomic_DNA"/>
</dbReference>
<proteinExistence type="predicted"/>
<evidence type="ECO:0000313" key="1">
    <source>
        <dbReference type="EMBL" id="KAI4383198.1"/>
    </source>
</evidence>